<dbReference type="InterPro" id="IPR035979">
    <property type="entry name" value="RBD_domain_sf"/>
</dbReference>
<name>A0ABC8QWP5_9AQUA</name>
<dbReference type="AlphaFoldDB" id="A0ABC8QWP5"/>
<proteinExistence type="predicted"/>
<gene>
    <name evidence="2" type="ORF">ILEXP_LOCUS3661</name>
</gene>
<sequence>FILPSKGNIPTPSFPGYLSSEASALTSHHLWNSNDLRGSASDFLRKDILPSRPGAYVVDDIAGVGVHPEPVLGGLSAAASFRGYPSPLEDPSLLGQRRDVALGISPGIPDIINERPDSLRKADLPSAAVGESNILFVDGLPTDCSRRELGHLFRPFIGFREIRVVHKEPRREVLAIAMNEGLGLCACCYFLYQ</sequence>
<accession>A0ABC8QWP5</accession>
<protein>
    <recommendedName>
        <fullName evidence="4">RRM domain-containing protein</fullName>
    </recommendedName>
</protein>
<comment type="caution">
    <text evidence="2">The sequence shown here is derived from an EMBL/GenBank/DDBJ whole genome shotgun (WGS) entry which is preliminary data.</text>
</comment>
<evidence type="ECO:0008006" key="4">
    <source>
        <dbReference type="Google" id="ProtNLM"/>
    </source>
</evidence>
<dbReference type="EMBL" id="CAUOFW020000770">
    <property type="protein sequence ID" value="CAK9136661.1"/>
    <property type="molecule type" value="Genomic_DNA"/>
</dbReference>
<evidence type="ECO:0000313" key="3">
    <source>
        <dbReference type="Proteomes" id="UP001642360"/>
    </source>
</evidence>
<feature type="non-terminal residue" evidence="2">
    <location>
        <position position="1"/>
    </location>
</feature>
<dbReference type="SUPFAM" id="SSF54928">
    <property type="entry name" value="RNA-binding domain, RBD"/>
    <property type="match status" value="1"/>
</dbReference>
<dbReference type="InterPro" id="IPR012677">
    <property type="entry name" value="Nucleotide-bd_a/b_plait_sf"/>
</dbReference>
<evidence type="ECO:0000313" key="2">
    <source>
        <dbReference type="EMBL" id="CAK9136661.1"/>
    </source>
</evidence>
<keyword evidence="1" id="KW-0694">RNA-binding</keyword>
<dbReference type="Proteomes" id="UP001642360">
    <property type="component" value="Unassembled WGS sequence"/>
</dbReference>
<dbReference type="Gene3D" id="3.30.70.330">
    <property type="match status" value="1"/>
</dbReference>
<dbReference type="PANTHER" id="PTHR10501">
    <property type="entry name" value="U1 SMALL NUCLEAR RIBONUCLEOPROTEIN A/U2 SMALL NUCLEAR RIBONUCLEOPROTEIN B"/>
    <property type="match status" value="1"/>
</dbReference>
<dbReference type="GO" id="GO:0003723">
    <property type="term" value="F:RNA binding"/>
    <property type="evidence" value="ECO:0007669"/>
    <property type="project" value="UniProtKB-KW"/>
</dbReference>
<organism evidence="2 3">
    <name type="scientific">Ilex paraguariensis</name>
    <name type="common">yerba mate</name>
    <dbReference type="NCBI Taxonomy" id="185542"/>
    <lineage>
        <taxon>Eukaryota</taxon>
        <taxon>Viridiplantae</taxon>
        <taxon>Streptophyta</taxon>
        <taxon>Embryophyta</taxon>
        <taxon>Tracheophyta</taxon>
        <taxon>Spermatophyta</taxon>
        <taxon>Magnoliopsida</taxon>
        <taxon>eudicotyledons</taxon>
        <taxon>Gunneridae</taxon>
        <taxon>Pentapetalae</taxon>
        <taxon>asterids</taxon>
        <taxon>campanulids</taxon>
        <taxon>Aquifoliales</taxon>
        <taxon>Aquifoliaceae</taxon>
        <taxon>Ilex</taxon>
    </lineage>
</organism>
<keyword evidence="3" id="KW-1185">Reference proteome</keyword>
<reference evidence="2 3" key="1">
    <citation type="submission" date="2024-02" db="EMBL/GenBank/DDBJ databases">
        <authorList>
            <person name="Vignale AGUSTIN F."/>
            <person name="Sosa J E."/>
            <person name="Modenutti C."/>
        </authorList>
    </citation>
    <scope>NUCLEOTIDE SEQUENCE [LARGE SCALE GENOMIC DNA]</scope>
</reference>
<evidence type="ECO:0000256" key="1">
    <source>
        <dbReference type="ARBA" id="ARBA00022884"/>
    </source>
</evidence>